<evidence type="ECO:0000313" key="2">
    <source>
        <dbReference type="Proteomes" id="UP000268093"/>
    </source>
</evidence>
<accession>A0A433DHP6</accession>
<proteinExistence type="predicted"/>
<keyword evidence="2" id="KW-1185">Reference proteome</keyword>
<name>A0A433DHP6_9FUNG</name>
<protein>
    <submittedName>
        <fullName evidence="1">Uncharacterized protein</fullName>
    </submittedName>
</protein>
<gene>
    <name evidence="1" type="ORF">BC936DRAFT_139685</name>
</gene>
<comment type="caution">
    <text evidence="1">The sequence shown here is derived from an EMBL/GenBank/DDBJ whole genome shotgun (WGS) entry which is preliminary data.</text>
</comment>
<dbReference type="AlphaFoldDB" id="A0A433DHP6"/>
<evidence type="ECO:0000313" key="1">
    <source>
        <dbReference type="EMBL" id="RUP50305.1"/>
    </source>
</evidence>
<reference evidence="1 2" key="1">
    <citation type="journal article" date="2018" name="New Phytol.">
        <title>Phylogenomics of Endogonaceae and evolution of mycorrhizas within Mucoromycota.</title>
        <authorList>
            <person name="Chang Y."/>
            <person name="Desiro A."/>
            <person name="Na H."/>
            <person name="Sandor L."/>
            <person name="Lipzen A."/>
            <person name="Clum A."/>
            <person name="Barry K."/>
            <person name="Grigoriev I.V."/>
            <person name="Martin F.M."/>
            <person name="Stajich J.E."/>
            <person name="Smith M.E."/>
            <person name="Bonito G."/>
            <person name="Spatafora J.W."/>
        </authorList>
    </citation>
    <scope>NUCLEOTIDE SEQUENCE [LARGE SCALE GENOMIC DNA]</scope>
    <source>
        <strain evidence="1 2">GMNB39</strain>
    </source>
</reference>
<sequence>MQVICDVISNCRVYCPAAHPLFVRHRRDLFSASPPPTHHLASLDLRRRVTLPPLTSAYELTSADRSPSRASKVVLNQEGIQNCGYGF</sequence>
<dbReference type="EMBL" id="RBNI01001560">
    <property type="protein sequence ID" value="RUP50305.1"/>
    <property type="molecule type" value="Genomic_DNA"/>
</dbReference>
<dbReference type="Proteomes" id="UP000268093">
    <property type="component" value="Unassembled WGS sequence"/>
</dbReference>
<organism evidence="1 2">
    <name type="scientific">Jimgerdemannia flammicorona</name>
    <dbReference type="NCBI Taxonomy" id="994334"/>
    <lineage>
        <taxon>Eukaryota</taxon>
        <taxon>Fungi</taxon>
        <taxon>Fungi incertae sedis</taxon>
        <taxon>Mucoromycota</taxon>
        <taxon>Mucoromycotina</taxon>
        <taxon>Endogonomycetes</taxon>
        <taxon>Endogonales</taxon>
        <taxon>Endogonaceae</taxon>
        <taxon>Jimgerdemannia</taxon>
    </lineage>
</organism>